<dbReference type="Pfam" id="PF03781">
    <property type="entry name" value="FGE-sulfatase"/>
    <property type="match status" value="1"/>
</dbReference>
<protein>
    <recommendedName>
        <fullName evidence="1">Sulfatase-modifying factor enzyme-like domain-containing protein</fullName>
    </recommendedName>
</protein>
<dbReference type="GO" id="GO:0120147">
    <property type="term" value="F:formylglycine-generating oxidase activity"/>
    <property type="evidence" value="ECO:0007669"/>
    <property type="project" value="TreeGrafter"/>
</dbReference>
<dbReference type="InterPro" id="IPR042095">
    <property type="entry name" value="SUMF_sf"/>
</dbReference>
<evidence type="ECO:0000259" key="1">
    <source>
        <dbReference type="Pfam" id="PF03781"/>
    </source>
</evidence>
<dbReference type="STRING" id="993689.GCA_002077135_02360"/>
<evidence type="ECO:0000313" key="3">
    <source>
        <dbReference type="Proteomes" id="UP000307749"/>
    </source>
</evidence>
<dbReference type="Gene3D" id="1.25.40.10">
    <property type="entry name" value="Tetratricopeptide repeat domain"/>
    <property type="match status" value="1"/>
</dbReference>
<feature type="domain" description="Sulfatase-modifying factor enzyme-like" evidence="1">
    <location>
        <begin position="367"/>
        <end position="640"/>
    </location>
</feature>
<dbReference type="InterPro" id="IPR005532">
    <property type="entry name" value="SUMF_dom"/>
</dbReference>
<dbReference type="PANTHER" id="PTHR23150:SF35">
    <property type="entry name" value="BLL6746 PROTEIN"/>
    <property type="match status" value="1"/>
</dbReference>
<dbReference type="SUPFAM" id="SSF56436">
    <property type="entry name" value="C-type lectin-like"/>
    <property type="match status" value="1"/>
</dbReference>
<dbReference type="InterPro" id="IPR016187">
    <property type="entry name" value="CTDL_fold"/>
</dbReference>
<evidence type="ECO:0000313" key="2">
    <source>
        <dbReference type="EMBL" id="THD11235.1"/>
    </source>
</evidence>
<dbReference type="OrthoDB" id="9768004at2"/>
<dbReference type="InterPro" id="IPR011990">
    <property type="entry name" value="TPR-like_helical_dom_sf"/>
</dbReference>
<name>A0A4S3KQC3_9GAMM</name>
<accession>A0A4S3KQC3</accession>
<reference evidence="2 3" key="1">
    <citation type="submission" date="2017-02" db="EMBL/GenBank/DDBJ databases">
        <title>Whole genome sequencing of Metallibacterium scheffleri DSM 24874 (T).</title>
        <authorList>
            <person name="Kumar S."/>
            <person name="Patil P."/>
            <person name="Patil P.B."/>
        </authorList>
    </citation>
    <scope>NUCLEOTIDE SEQUENCE [LARGE SCALE GENOMIC DNA]</scope>
    <source>
        <strain evidence="2 3">DSM 24874</strain>
    </source>
</reference>
<dbReference type="AlphaFoldDB" id="A0A4S3KQC3"/>
<comment type="caution">
    <text evidence="2">The sequence shown here is derived from an EMBL/GenBank/DDBJ whole genome shotgun (WGS) entry which is preliminary data.</text>
</comment>
<proteinExistence type="predicted"/>
<dbReference type="SUPFAM" id="SSF48452">
    <property type="entry name" value="TPR-like"/>
    <property type="match status" value="1"/>
</dbReference>
<dbReference type="InterPro" id="IPR051043">
    <property type="entry name" value="Sulfatase_Mod_Factor_Kinase"/>
</dbReference>
<dbReference type="EMBL" id="MWQO01000015">
    <property type="protein sequence ID" value="THD11235.1"/>
    <property type="molecule type" value="Genomic_DNA"/>
</dbReference>
<dbReference type="PANTHER" id="PTHR23150">
    <property type="entry name" value="SULFATASE MODIFYING FACTOR 1, 2"/>
    <property type="match status" value="1"/>
</dbReference>
<gene>
    <name evidence="2" type="ORF">B1806_04915</name>
</gene>
<dbReference type="Proteomes" id="UP000307749">
    <property type="component" value="Unassembled WGS sequence"/>
</dbReference>
<dbReference type="Gene3D" id="3.90.1580.10">
    <property type="entry name" value="paralog of FGE (formylglycine-generating enzyme)"/>
    <property type="match status" value="1"/>
</dbReference>
<keyword evidence="3" id="KW-1185">Reference proteome</keyword>
<organism evidence="2 3">
    <name type="scientific">Metallibacterium scheffleri</name>
    <dbReference type="NCBI Taxonomy" id="993689"/>
    <lineage>
        <taxon>Bacteria</taxon>
        <taxon>Pseudomonadati</taxon>
        <taxon>Pseudomonadota</taxon>
        <taxon>Gammaproteobacteria</taxon>
        <taxon>Lysobacterales</taxon>
        <taxon>Rhodanobacteraceae</taxon>
        <taxon>Metallibacterium</taxon>
    </lineage>
</organism>
<sequence>MAGQSATGWQRKAGIGAAVALLLFALVYRFLPGWLMLPPTVPAASVSSGSSSISLGNAAMSLGSTPASAGTSIYNAGPPLALAPLTARIVSTPQYAGPPAVVDLLKQAHAAELAERWVGTPDSAAALYQRALALAPGNADARAGLGALSQRLASNARQAIDEGDAKAAQALLNLLRKLPGGLTATTPLQARLFVLEHVQPLLREAAEQARAGHALNPAGSSALDLYRRVLTLDPGNVVAARGVRDLQHGVLLQARAALASEDYPRVSRLLAQAQSVAPDSPELIAMRAQFRQTRRQHARALVARADAALQARAPRLAEQLAARARLLDPTLPQLASYAARMRDAKLYDGYRPGQVFADNFIDRAGSAPTMVVIPAGTFMMGSRPGQPGFRSNQAPAHTVTFSKGFALARSEISVAQFRAFVRATGYITDAERQGGAMVYDELSGRMRMDPGATWRDGYNGQPATGDMPVINISWDDAEAYCDWLSKATGKEYSLPSEAEYEYAERGGTTTPYWWGQGSPKQRVENLAGSLDRSPKGRRWDNSFKGYGDGYWGTAPVMSFLPNPFGLFDIDGNVSEWTEDCWHDNYVRAPDNGSAWVNPGCQNRVVRGSSWASTPDQALSAWRMDMPADLRSARIGFRVMRRL</sequence>
<dbReference type="RefSeq" id="WP_081127966.1">
    <property type="nucleotide sequence ID" value="NZ_LDOS01000002.1"/>
</dbReference>